<evidence type="ECO:0000313" key="3">
    <source>
        <dbReference type="Proteomes" id="UP000644147"/>
    </source>
</evidence>
<evidence type="ECO:0000313" key="2">
    <source>
        <dbReference type="EMBL" id="MBK0404509.1"/>
    </source>
</evidence>
<comment type="caution">
    <text evidence="2">The sequence shown here is derived from an EMBL/GenBank/DDBJ whole genome shotgun (WGS) entry which is preliminary data.</text>
</comment>
<dbReference type="Pfam" id="PF18962">
    <property type="entry name" value="Por_Secre_tail"/>
    <property type="match status" value="1"/>
</dbReference>
<evidence type="ECO:0000259" key="1">
    <source>
        <dbReference type="Pfam" id="PF18962"/>
    </source>
</evidence>
<proteinExistence type="predicted"/>
<reference evidence="2 3" key="1">
    <citation type="submission" date="2020-12" db="EMBL/GenBank/DDBJ databases">
        <title>Bacterial novel species Adhaeribacter sp. BT258 isolated from soil.</title>
        <authorList>
            <person name="Jung H.-Y."/>
        </authorList>
    </citation>
    <scope>NUCLEOTIDE SEQUENCE [LARGE SCALE GENOMIC DNA]</scope>
    <source>
        <strain evidence="2 3">BT258</strain>
    </source>
</reference>
<gene>
    <name evidence="2" type="ORF">I5M27_16045</name>
</gene>
<accession>A0ABS1C547</accession>
<dbReference type="InterPro" id="IPR026444">
    <property type="entry name" value="Secre_tail"/>
</dbReference>
<keyword evidence="3" id="KW-1185">Reference proteome</keyword>
<dbReference type="NCBIfam" id="TIGR04183">
    <property type="entry name" value="Por_Secre_tail"/>
    <property type="match status" value="1"/>
</dbReference>
<name>A0ABS1C547_9BACT</name>
<protein>
    <submittedName>
        <fullName evidence="2">T9SS type A sorting domain-containing protein</fullName>
    </submittedName>
</protein>
<dbReference type="Proteomes" id="UP000644147">
    <property type="component" value="Unassembled WGS sequence"/>
</dbReference>
<dbReference type="EMBL" id="JAEHFX010000009">
    <property type="protein sequence ID" value="MBK0404509.1"/>
    <property type="molecule type" value="Genomic_DNA"/>
</dbReference>
<feature type="domain" description="Secretion system C-terminal sorting" evidence="1">
    <location>
        <begin position="145"/>
        <end position="208"/>
    </location>
</feature>
<sequence>MRKALLFFLLLVILSPKAGFGQEILSLRIQNSNPGVNNDLEVIAFVELRSSPSARIGYSSSFTNDTLYLHACYFSGRLLGYSYIRDTLQVGSLPSTVRGLHFKTYRSINQNVCDSTITDKKITAFVVSSPLGTKNVSKIAAPTFYPNPVNDFILVESSPLKQITLRELTGKLIRTEFFQGETAVTLDLQHLPQGIYLLETTSRQGELSRQRLLKK</sequence>
<dbReference type="RefSeq" id="WP_200507343.1">
    <property type="nucleotide sequence ID" value="NZ_JAEHFX010000009.1"/>
</dbReference>
<organism evidence="2 3">
    <name type="scientific">Adhaeribacter terrigena</name>
    <dbReference type="NCBI Taxonomy" id="2793070"/>
    <lineage>
        <taxon>Bacteria</taxon>
        <taxon>Pseudomonadati</taxon>
        <taxon>Bacteroidota</taxon>
        <taxon>Cytophagia</taxon>
        <taxon>Cytophagales</taxon>
        <taxon>Hymenobacteraceae</taxon>
        <taxon>Adhaeribacter</taxon>
    </lineage>
</organism>